<keyword evidence="6" id="KW-0472">Membrane</keyword>
<keyword evidence="9" id="KW-1185">Reference proteome</keyword>
<keyword evidence="4 8" id="KW-0418">Kinase</keyword>
<evidence type="ECO:0000256" key="5">
    <source>
        <dbReference type="ARBA" id="ARBA00023012"/>
    </source>
</evidence>
<dbReference type="RefSeq" id="WP_165235754.1">
    <property type="nucleotide sequence ID" value="NZ_CP049257.1"/>
</dbReference>
<evidence type="ECO:0000256" key="4">
    <source>
        <dbReference type="ARBA" id="ARBA00022777"/>
    </source>
</evidence>
<evidence type="ECO:0000256" key="6">
    <source>
        <dbReference type="SAM" id="Phobius"/>
    </source>
</evidence>
<dbReference type="Gene3D" id="3.30.565.10">
    <property type="entry name" value="Histidine kinase-like ATPase, C-terminal domain"/>
    <property type="match status" value="1"/>
</dbReference>
<protein>
    <recommendedName>
        <fullName evidence="2">histidine kinase</fullName>
        <ecNumber evidence="2">2.7.13.3</ecNumber>
    </recommendedName>
</protein>
<dbReference type="Proteomes" id="UP000502996">
    <property type="component" value="Chromosome"/>
</dbReference>
<dbReference type="KEGG" id="nano:G5V58_17915"/>
<dbReference type="Pfam" id="PF02518">
    <property type="entry name" value="HATPase_c"/>
    <property type="match status" value="1"/>
</dbReference>
<dbReference type="InterPro" id="IPR036890">
    <property type="entry name" value="HATPase_C_sf"/>
</dbReference>
<evidence type="ECO:0000313" key="9">
    <source>
        <dbReference type="Proteomes" id="UP000502996"/>
    </source>
</evidence>
<evidence type="ECO:0000256" key="1">
    <source>
        <dbReference type="ARBA" id="ARBA00000085"/>
    </source>
</evidence>
<dbReference type="InterPro" id="IPR005467">
    <property type="entry name" value="His_kinase_dom"/>
</dbReference>
<feature type="transmembrane region" description="Helical" evidence="6">
    <location>
        <begin position="12"/>
        <end position="34"/>
    </location>
</feature>
<dbReference type="InterPro" id="IPR003594">
    <property type="entry name" value="HATPase_dom"/>
</dbReference>
<feature type="transmembrane region" description="Helical" evidence="6">
    <location>
        <begin position="41"/>
        <end position="61"/>
    </location>
</feature>
<evidence type="ECO:0000313" key="8">
    <source>
        <dbReference type="EMBL" id="QIG44404.1"/>
    </source>
</evidence>
<dbReference type="SMART" id="SM00387">
    <property type="entry name" value="HATPase_c"/>
    <property type="match status" value="1"/>
</dbReference>
<dbReference type="PROSITE" id="PS50109">
    <property type="entry name" value="HIS_KIN"/>
    <property type="match status" value="1"/>
</dbReference>
<keyword evidence="6" id="KW-1133">Transmembrane helix</keyword>
<keyword evidence="6" id="KW-0812">Transmembrane</keyword>
<dbReference type="AlphaFoldDB" id="A0A6G6WGP3"/>
<comment type="catalytic activity">
    <reaction evidence="1">
        <text>ATP + protein L-histidine = ADP + protein N-phospho-L-histidine.</text>
        <dbReference type="EC" id="2.7.13.3"/>
    </reaction>
</comment>
<reference evidence="8 9" key="1">
    <citation type="submission" date="2020-02" db="EMBL/GenBank/DDBJ databases">
        <title>Full genome sequence of Nocardioides sp. R-3366.</title>
        <authorList>
            <person name="Im W.-T."/>
        </authorList>
    </citation>
    <scope>NUCLEOTIDE SEQUENCE [LARGE SCALE GENOMIC DNA]</scope>
    <source>
        <strain evidence="8 9">R-3366</strain>
    </source>
</reference>
<dbReference type="PANTHER" id="PTHR43711">
    <property type="entry name" value="TWO-COMPONENT HISTIDINE KINASE"/>
    <property type="match status" value="1"/>
</dbReference>
<evidence type="ECO:0000259" key="7">
    <source>
        <dbReference type="PROSITE" id="PS50109"/>
    </source>
</evidence>
<feature type="domain" description="Histidine kinase" evidence="7">
    <location>
        <begin position="123"/>
        <end position="328"/>
    </location>
</feature>
<proteinExistence type="predicted"/>
<dbReference type="EMBL" id="CP049257">
    <property type="protein sequence ID" value="QIG44404.1"/>
    <property type="molecule type" value="Genomic_DNA"/>
</dbReference>
<dbReference type="PRINTS" id="PR00344">
    <property type="entry name" value="BCTRLSENSOR"/>
</dbReference>
<dbReference type="SUPFAM" id="SSF55874">
    <property type="entry name" value="ATPase domain of HSP90 chaperone/DNA topoisomerase II/histidine kinase"/>
    <property type="match status" value="1"/>
</dbReference>
<evidence type="ECO:0000256" key="2">
    <source>
        <dbReference type="ARBA" id="ARBA00012438"/>
    </source>
</evidence>
<evidence type="ECO:0000256" key="3">
    <source>
        <dbReference type="ARBA" id="ARBA00022679"/>
    </source>
</evidence>
<gene>
    <name evidence="8" type="ORF">G5V58_17915</name>
</gene>
<name>A0A6G6WGP3_9ACTN</name>
<keyword evidence="3" id="KW-0808">Transferase</keyword>
<organism evidence="8 9">
    <name type="scientific">Nocardioides anomalus</name>
    <dbReference type="NCBI Taxonomy" id="2712223"/>
    <lineage>
        <taxon>Bacteria</taxon>
        <taxon>Bacillati</taxon>
        <taxon>Actinomycetota</taxon>
        <taxon>Actinomycetes</taxon>
        <taxon>Propionibacteriales</taxon>
        <taxon>Nocardioidaceae</taxon>
        <taxon>Nocardioides</taxon>
    </lineage>
</organism>
<keyword evidence="5" id="KW-0902">Two-component regulatory system</keyword>
<dbReference type="InterPro" id="IPR050736">
    <property type="entry name" value="Sensor_HK_Regulatory"/>
</dbReference>
<sequence length="337" mass="35948">MSTTVEPLPVGPLMAAALNTSVVVAALVAAWVLIHSRGVTWWARGRLVVALLLMAVANWIADVAGGGMATAALAGVLSMESALVLCVMAQSLLRRSMLAHEREVQELHETLAEARVAIRHERELLHEVGSTVAGITSATNLMGADQSLPLDRRQRLQHLVDLELARLERLMMCRAEAVVTTTGPVRAEAAGVDLDEIVERLVTSHRLRGLTVHWTPRGLRCAADPDDFAQVINILLENARRHGGGQVELDSLDDDDWVVVTCSDHGPGVDEAVRARIFESGVRASASPGQGLGLGIARRLVEQCGGDLVLADAVSPGATFVARLPKKEMSRVAAHGA</sequence>
<dbReference type="GO" id="GO:0000160">
    <property type="term" value="P:phosphorelay signal transduction system"/>
    <property type="evidence" value="ECO:0007669"/>
    <property type="project" value="UniProtKB-KW"/>
</dbReference>
<accession>A0A6G6WGP3</accession>
<dbReference type="InterPro" id="IPR004358">
    <property type="entry name" value="Sig_transdc_His_kin-like_C"/>
</dbReference>
<dbReference type="GO" id="GO:0004673">
    <property type="term" value="F:protein histidine kinase activity"/>
    <property type="evidence" value="ECO:0007669"/>
    <property type="project" value="UniProtKB-EC"/>
</dbReference>
<dbReference type="EC" id="2.7.13.3" evidence="2"/>
<dbReference type="PANTHER" id="PTHR43711:SF1">
    <property type="entry name" value="HISTIDINE KINASE 1"/>
    <property type="match status" value="1"/>
</dbReference>